<dbReference type="SMART" id="SM01004">
    <property type="entry name" value="ALAD"/>
    <property type="match status" value="1"/>
</dbReference>
<dbReference type="InterPro" id="IPR013785">
    <property type="entry name" value="Aldolase_TIM"/>
</dbReference>
<reference evidence="9" key="1">
    <citation type="journal article" date="2015" name="Nature">
        <title>Complex archaea that bridge the gap between prokaryotes and eukaryotes.</title>
        <authorList>
            <person name="Spang A."/>
            <person name="Saw J.H."/>
            <person name="Jorgensen S.L."/>
            <person name="Zaremba-Niedzwiedzka K."/>
            <person name="Martijn J."/>
            <person name="Lind A.E."/>
            <person name="van Eijk R."/>
            <person name="Schleper C."/>
            <person name="Guy L."/>
            <person name="Ettema T.J."/>
        </authorList>
    </citation>
    <scope>NUCLEOTIDE SEQUENCE</scope>
</reference>
<evidence type="ECO:0000256" key="1">
    <source>
        <dbReference type="ARBA" id="ARBA00004694"/>
    </source>
</evidence>
<dbReference type="GO" id="GO:0008270">
    <property type="term" value="F:zinc ion binding"/>
    <property type="evidence" value="ECO:0007669"/>
    <property type="project" value="TreeGrafter"/>
</dbReference>
<evidence type="ECO:0000256" key="4">
    <source>
        <dbReference type="ARBA" id="ARBA00023133"/>
    </source>
</evidence>
<sequence>DEIGSEAYSDDGIVQKAARALKEKVDNLLIITDICFCEYTSHGHCGVIKDGAVDNDETLKLLAKQALSHAKAGADILAPSDMMDGRVGAMRSALDKSGYTHVPIMAYSAKYTSAFYGPFRDAAESVPKFGDRRAYQMDPANADEALKRPPARCSDPTNICIRAAW</sequence>
<dbReference type="GO" id="GO:0006782">
    <property type="term" value="P:protoporphyrinogen IX biosynthetic process"/>
    <property type="evidence" value="ECO:0007669"/>
    <property type="project" value="UniProtKB-UniPathway"/>
</dbReference>
<evidence type="ECO:0000256" key="2">
    <source>
        <dbReference type="ARBA" id="ARBA00008055"/>
    </source>
</evidence>
<comment type="catalytic activity">
    <reaction evidence="8">
        <text>2 5-aminolevulinate = porphobilinogen + 2 H2O + H(+)</text>
        <dbReference type="Rhea" id="RHEA:24064"/>
        <dbReference type="ChEBI" id="CHEBI:15377"/>
        <dbReference type="ChEBI" id="CHEBI:15378"/>
        <dbReference type="ChEBI" id="CHEBI:58126"/>
        <dbReference type="ChEBI" id="CHEBI:356416"/>
        <dbReference type="EC" id="4.2.1.24"/>
    </reaction>
</comment>
<evidence type="ECO:0000256" key="5">
    <source>
        <dbReference type="ARBA" id="ARBA00023239"/>
    </source>
</evidence>
<evidence type="ECO:0000256" key="7">
    <source>
        <dbReference type="ARBA" id="ARBA00032837"/>
    </source>
</evidence>
<dbReference type="SUPFAM" id="SSF51569">
    <property type="entry name" value="Aldolase"/>
    <property type="match status" value="1"/>
</dbReference>
<dbReference type="InterPro" id="IPR001731">
    <property type="entry name" value="ALAD"/>
</dbReference>
<dbReference type="AlphaFoldDB" id="A0A0F9BFS2"/>
<dbReference type="UniPathway" id="UPA00251">
    <property type="reaction ID" value="UER00318"/>
</dbReference>
<name>A0A0F9BFS2_9ZZZZ</name>
<evidence type="ECO:0000256" key="8">
    <source>
        <dbReference type="ARBA" id="ARBA00047651"/>
    </source>
</evidence>
<comment type="caution">
    <text evidence="9">The sequence shown here is derived from an EMBL/GenBank/DDBJ whole genome shotgun (WGS) entry which is preliminary data.</text>
</comment>
<keyword evidence="6" id="KW-0627">Porphyrin biosynthesis</keyword>
<protein>
    <recommendedName>
        <fullName evidence="3">porphobilinogen synthase</fullName>
        <ecNumber evidence="3">4.2.1.24</ecNumber>
    </recommendedName>
    <alternativeName>
        <fullName evidence="7">Porphobilinogen synthase</fullName>
    </alternativeName>
</protein>
<comment type="similarity">
    <text evidence="2">Belongs to the ALAD family.</text>
</comment>
<feature type="non-terminal residue" evidence="9">
    <location>
        <position position="1"/>
    </location>
</feature>
<dbReference type="PANTHER" id="PTHR11458:SF0">
    <property type="entry name" value="DELTA-AMINOLEVULINIC ACID DEHYDRATASE"/>
    <property type="match status" value="1"/>
</dbReference>
<keyword evidence="5" id="KW-0456">Lyase</keyword>
<dbReference type="GO" id="GO:0005829">
    <property type="term" value="C:cytosol"/>
    <property type="evidence" value="ECO:0007669"/>
    <property type="project" value="TreeGrafter"/>
</dbReference>
<gene>
    <name evidence="9" type="ORF">LCGC14_2795070</name>
</gene>
<evidence type="ECO:0000256" key="3">
    <source>
        <dbReference type="ARBA" id="ARBA00012053"/>
    </source>
</evidence>
<organism evidence="9">
    <name type="scientific">marine sediment metagenome</name>
    <dbReference type="NCBI Taxonomy" id="412755"/>
    <lineage>
        <taxon>unclassified sequences</taxon>
        <taxon>metagenomes</taxon>
        <taxon>ecological metagenomes</taxon>
    </lineage>
</organism>
<evidence type="ECO:0000313" key="9">
    <source>
        <dbReference type="EMBL" id="KKK83271.1"/>
    </source>
</evidence>
<dbReference type="EMBL" id="LAZR01052301">
    <property type="protein sequence ID" value="KKK83271.1"/>
    <property type="molecule type" value="Genomic_DNA"/>
</dbReference>
<dbReference type="EC" id="4.2.1.24" evidence="3"/>
<dbReference type="GO" id="GO:0004655">
    <property type="term" value="F:porphobilinogen synthase activity"/>
    <property type="evidence" value="ECO:0007669"/>
    <property type="project" value="UniProtKB-EC"/>
</dbReference>
<accession>A0A0F9BFS2</accession>
<comment type="pathway">
    <text evidence="1">Porphyrin-containing compound metabolism; protoporphyrin-IX biosynthesis; coproporphyrinogen-III from 5-aminolevulinate: step 1/4.</text>
</comment>
<dbReference type="PANTHER" id="PTHR11458">
    <property type="entry name" value="DELTA-AMINOLEVULINIC ACID DEHYDRATASE"/>
    <property type="match status" value="1"/>
</dbReference>
<dbReference type="Pfam" id="PF00490">
    <property type="entry name" value="ALAD"/>
    <property type="match status" value="1"/>
</dbReference>
<proteinExistence type="inferred from homology"/>
<evidence type="ECO:0000256" key="6">
    <source>
        <dbReference type="ARBA" id="ARBA00023244"/>
    </source>
</evidence>
<keyword evidence="4" id="KW-0350">Heme biosynthesis</keyword>
<dbReference type="Gene3D" id="3.20.20.70">
    <property type="entry name" value="Aldolase class I"/>
    <property type="match status" value="1"/>
</dbReference>
<dbReference type="PRINTS" id="PR00144">
    <property type="entry name" value="DALDHYDRTASE"/>
</dbReference>